<dbReference type="PROSITE" id="PS51257">
    <property type="entry name" value="PROKAR_LIPOPROTEIN"/>
    <property type="match status" value="1"/>
</dbReference>
<gene>
    <name evidence="1" type="ORF">JF259_15205</name>
</gene>
<evidence type="ECO:0000313" key="1">
    <source>
        <dbReference type="EMBL" id="MBJ6369440.1"/>
    </source>
</evidence>
<protein>
    <recommendedName>
        <fullName evidence="3">DUF4595 domain-containing protein</fullName>
    </recommendedName>
</protein>
<dbReference type="EMBL" id="JAELVQ010000027">
    <property type="protein sequence ID" value="MBJ6369440.1"/>
    <property type="molecule type" value="Genomic_DNA"/>
</dbReference>
<accession>A0A8J7IZC0</accession>
<proteinExistence type="predicted"/>
<dbReference type="RefSeq" id="WP_199116563.1">
    <property type="nucleotide sequence ID" value="NZ_JAELVQ010000027.1"/>
</dbReference>
<evidence type="ECO:0008006" key="3">
    <source>
        <dbReference type="Google" id="ProtNLM"/>
    </source>
</evidence>
<comment type="caution">
    <text evidence="1">The sequence shown here is derived from an EMBL/GenBank/DDBJ whole genome shotgun (WGS) entry which is preliminary data.</text>
</comment>
<dbReference type="AlphaFoldDB" id="A0A8J7IZC0"/>
<keyword evidence="2" id="KW-1185">Reference proteome</keyword>
<name>A0A8J7IZC0_9FLAO</name>
<sequence length="264" mass="30279">MNLKQFLLVTLFISVLACSSESDDSKETPNDGVLVEKIIYDKGTEDEYTETFIYDGNKLMSVDYGDGYKNVYTYDDNDNLIKDDAYAENELAVTIALEYNSENKVTSYTETFYEGSGLEGIYKYELTYNNDDTITVKVYKKASSSDFELKYTETITLNGKNIVKIVHDDDYTESYTYDNKNSPFKNIHAIEVLNLLSNHEYGAEIYSNTHNIISFVESGDSISDNYNDTYEYTYNENNYPKTGIATYSYGNLEDEVSTIEFVYK</sequence>
<evidence type="ECO:0000313" key="2">
    <source>
        <dbReference type="Proteomes" id="UP000610931"/>
    </source>
</evidence>
<dbReference type="Proteomes" id="UP000610931">
    <property type="component" value="Unassembled WGS sequence"/>
</dbReference>
<reference evidence="1" key="1">
    <citation type="submission" date="2020-12" db="EMBL/GenBank/DDBJ databases">
        <title>Snuella sp. nov., isolated from sediment in Incheon.</title>
        <authorList>
            <person name="Kim W."/>
        </authorList>
    </citation>
    <scope>NUCLEOTIDE SEQUENCE</scope>
    <source>
        <strain evidence="1">CAU 1569</strain>
    </source>
</reference>
<organism evidence="1 2">
    <name type="scientific">Snuella sedimenti</name>
    <dbReference type="NCBI Taxonomy" id="2798802"/>
    <lineage>
        <taxon>Bacteria</taxon>
        <taxon>Pseudomonadati</taxon>
        <taxon>Bacteroidota</taxon>
        <taxon>Flavobacteriia</taxon>
        <taxon>Flavobacteriales</taxon>
        <taxon>Flavobacteriaceae</taxon>
        <taxon>Snuella</taxon>
    </lineage>
</organism>